<comment type="caution">
    <text evidence="2">The sequence shown here is derived from an EMBL/GenBank/DDBJ whole genome shotgun (WGS) entry which is preliminary data.</text>
</comment>
<dbReference type="AlphaFoldDB" id="A0A7W9E5N5"/>
<organism evidence="2 3">
    <name type="scientific">Cryobacterium roopkundense</name>
    <dbReference type="NCBI Taxonomy" id="1001240"/>
    <lineage>
        <taxon>Bacteria</taxon>
        <taxon>Bacillati</taxon>
        <taxon>Actinomycetota</taxon>
        <taxon>Actinomycetes</taxon>
        <taxon>Micrococcales</taxon>
        <taxon>Microbacteriaceae</taxon>
        <taxon>Cryobacterium</taxon>
    </lineage>
</organism>
<evidence type="ECO:0000313" key="3">
    <source>
        <dbReference type="Proteomes" id="UP000561726"/>
    </source>
</evidence>
<protein>
    <submittedName>
        <fullName evidence="2">Uncharacterized protein</fullName>
    </submittedName>
</protein>
<reference evidence="2 3" key="1">
    <citation type="submission" date="2020-08" db="EMBL/GenBank/DDBJ databases">
        <title>Sequencing the genomes of 1000 actinobacteria strains.</title>
        <authorList>
            <person name="Klenk H.-P."/>
        </authorList>
    </citation>
    <scope>NUCLEOTIDE SEQUENCE [LARGE SCALE GENOMIC DNA]</scope>
    <source>
        <strain evidence="2 3">DSM 21065</strain>
    </source>
</reference>
<proteinExistence type="predicted"/>
<dbReference type="RefSeq" id="WP_052542524.1">
    <property type="nucleotide sequence ID" value="NZ_JACHBQ010000001.1"/>
</dbReference>
<feature type="region of interest" description="Disordered" evidence="1">
    <location>
        <begin position="105"/>
        <end position="136"/>
    </location>
</feature>
<accession>A0A7W9E5N5</accession>
<feature type="compositionally biased region" description="Polar residues" evidence="1">
    <location>
        <begin position="105"/>
        <end position="116"/>
    </location>
</feature>
<name>A0A7W9E5N5_9MICO</name>
<sequence length="136" mass="15669">MLLELLEWHCDRPSTAIWAQDAQRDWRQRLSFGVHADANMDRTVHNTIWVETGGHNMREHTAAQVAAQTFARWVCFLNWPPIARLRGAQRQYRWPPKAIFTGPQTRKYSQVASPCQKQGDAVFNRRTRPDSGVSPG</sequence>
<evidence type="ECO:0000256" key="1">
    <source>
        <dbReference type="SAM" id="MobiDB-lite"/>
    </source>
</evidence>
<dbReference type="EMBL" id="JACHBQ010000001">
    <property type="protein sequence ID" value="MBB5643401.1"/>
    <property type="molecule type" value="Genomic_DNA"/>
</dbReference>
<dbReference type="Proteomes" id="UP000561726">
    <property type="component" value="Unassembled WGS sequence"/>
</dbReference>
<gene>
    <name evidence="2" type="ORF">BJ997_003949</name>
</gene>
<evidence type="ECO:0000313" key="2">
    <source>
        <dbReference type="EMBL" id="MBB5643401.1"/>
    </source>
</evidence>